<dbReference type="Pfam" id="PF06985">
    <property type="entry name" value="HET"/>
    <property type="match status" value="1"/>
</dbReference>
<reference evidence="3" key="1">
    <citation type="journal article" date="2013" name="New Phytol.">
        <title>Comparative genomic and transcriptomic analyses reveal the hemibiotrophic stage shift of Colletotrichum fungi.</title>
        <authorList>
            <person name="Gan P."/>
            <person name="Ikeda K."/>
            <person name="Irieda H."/>
            <person name="Narusaka M."/>
            <person name="O'Connell R.J."/>
            <person name="Narusaka Y."/>
            <person name="Takano Y."/>
            <person name="Kubo Y."/>
            <person name="Shirasu K."/>
        </authorList>
    </citation>
    <scope>NUCLEOTIDE SEQUENCE [LARGE SCALE GENOMIC DNA]</scope>
    <source>
        <strain evidence="3">104-T / ATCC 96160 / CBS 514.97 / LARS 414 / MAFF 240422</strain>
    </source>
</reference>
<reference evidence="3" key="2">
    <citation type="journal article" date="2019" name="Mol. Plant Microbe Interact.">
        <title>Genome sequence resources for four phytopathogenic fungi from the Colletotrichum orbiculare species complex.</title>
        <authorList>
            <person name="Gan P."/>
            <person name="Tsushima A."/>
            <person name="Narusaka M."/>
            <person name="Narusaka Y."/>
            <person name="Takano Y."/>
            <person name="Kubo Y."/>
            <person name="Shirasu K."/>
        </authorList>
    </citation>
    <scope>GENOME REANNOTATION</scope>
    <source>
        <strain evidence="3">104-T / ATCC 96160 / CBS 514.97 / LARS 414 / MAFF 240422</strain>
    </source>
</reference>
<comment type="caution">
    <text evidence="2">The sequence shown here is derived from an EMBL/GenBank/DDBJ whole genome shotgun (WGS) entry which is preliminary data.</text>
</comment>
<proteinExistence type="predicted"/>
<evidence type="ECO:0000259" key="1">
    <source>
        <dbReference type="Pfam" id="PF06985"/>
    </source>
</evidence>
<dbReference type="HOGENOM" id="CLU_004184_7_0_1"/>
<dbReference type="EMBL" id="AMCV02000014">
    <property type="protein sequence ID" value="TDZ21461.1"/>
    <property type="molecule type" value="Genomic_DNA"/>
</dbReference>
<dbReference type="eggNOG" id="ENOG502RW3E">
    <property type="taxonomic scope" value="Eukaryota"/>
</dbReference>
<dbReference type="OrthoDB" id="4476201at2759"/>
<keyword evidence="3" id="KW-1185">Reference proteome</keyword>
<dbReference type="Pfam" id="PF26639">
    <property type="entry name" value="Het-6_barrel"/>
    <property type="match status" value="1"/>
</dbReference>
<gene>
    <name evidence="2" type="ORF">Cob_v005500</name>
</gene>
<dbReference type="PANTHER" id="PTHR24148:SF73">
    <property type="entry name" value="HET DOMAIN PROTEIN (AFU_ORTHOLOGUE AFUA_8G01020)"/>
    <property type="match status" value="1"/>
</dbReference>
<evidence type="ECO:0000313" key="2">
    <source>
        <dbReference type="EMBL" id="TDZ21461.1"/>
    </source>
</evidence>
<evidence type="ECO:0000313" key="3">
    <source>
        <dbReference type="Proteomes" id="UP000014480"/>
    </source>
</evidence>
<sequence length="728" mass="81053">MYDAMEMNFTDQNRRYVYQPIPPRSIRLVNIVSSHTSPHGFALSFNEHPLDSLPPFWALSYTWGSPDFPTSDADADADADAVDWDSSHRVDCGTGFLEVGQNLLAFLRQTNLTMSQPPAATPREPRQMLPERPFNFWIDAVCINQADPAERTQQVRHMGRIYQSARRVVAWLGPAEPSADATWVVREFAPRVLALAGGQRHDDASRREAVRIFAAAGPGLQQHAGAAALLGENVCRRWRERRVAFFAFFARKRWLTRGWVVQEAALPRPGRVVLQCGGVQLSWAAVNDFASFVYSAGWDAQLDAELAAAVPAWRARPGTLERLWNPVAAALPEYDRRGGVGERVVVWQRRRWGAVTDCEVRHAEVLHNLHRLRAYEFENPLDRIYGALGLCERILGDRYAVGVAPRYDISVEAAFTSVAAWLLGFLPNLDMLGLAGLAEGRMEGLPSWVPDYSFRGPRGYTSLQRVRQLFKDGRSFHPLDATRTGDGGRQGRFARTDGETRLVLEGVCVDAVGKLHRLEHDERGVLANVSWVVDFCNREGRYAVNETFAAAVVTTLSANIKPRAIPKHEYRESVEQWARDCVAYNCAAHRGDPALDVADRLDLCEAGSAKGRSLFMSSDDVSQAVSLDGFAEKMADDPITKVVHFVTPGRKALETRRGLVGLGPAEARCGDEVWLVNGGRMPLLLRRLETVDKAAVYVLVGEVYLHGIMHGEMMTDELRAGFRPVVMV</sequence>
<feature type="domain" description="Heterokaryon incompatibility" evidence="1">
    <location>
        <begin position="57"/>
        <end position="263"/>
    </location>
</feature>
<dbReference type="Proteomes" id="UP000014480">
    <property type="component" value="Unassembled WGS sequence"/>
</dbReference>
<dbReference type="PANTHER" id="PTHR24148">
    <property type="entry name" value="ANKYRIN REPEAT DOMAIN-CONTAINING PROTEIN 39 HOMOLOG-RELATED"/>
    <property type="match status" value="1"/>
</dbReference>
<dbReference type="InterPro" id="IPR052895">
    <property type="entry name" value="HetReg/Transcr_Mod"/>
</dbReference>
<protein>
    <submittedName>
        <fullName evidence="2">Heterokaryon incompatibility protein 6, OR allele</fullName>
    </submittedName>
</protein>
<dbReference type="AlphaFoldDB" id="N4VJ58"/>
<accession>N4VJ58</accession>
<organism evidence="2 3">
    <name type="scientific">Colletotrichum orbiculare (strain 104-T / ATCC 96160 / CBS 514.97 / LARS 414 / MAFF 240422)</name>
    <name type="common">Cucumber anthracnose fungus</name>
    <name type="synonym">Colletotrichum lagenarium</name>
    <dbReference type="NCBI Taxonomy" id="1213857"/>
    <lineage>
        <taxon>Eukaryota</taxon>
        <taxon>Fungi</taxon>
        <taxon>Dikarya</taxon>
        <taxon>Ascomycota</taxon>
        <taxon>Pezizomycotina</taxon>
        <taxon>Sordariomycetes</taxon>
        <taxon>Hypocreomycetidae</taxon>
        <taxon>Glomerellales</taxon>
        <taxon>Glomerellaceae</taxon>
        <taxon>Colletotrichum</taxon>
        <taxon>Colletotrichum orbiculare species complex</taxon>
    </lineage>
</organism>
<dbReference type="InterPro" id="IPR010730">
    <property type="entry name" value="HET"/>
</dbReference>
<name>N4VJ58_COLOR</name>
<dbReference type="STRING" id="1213857.N4VJ58"/>